<dbReference type="PRINTS" id="PR00455">
    <property type="entry name" value="HTHTETR"/>
</dbReference>
<dbReference type="InterPro" id="IPR050624">
    <property type="entry name" value="HTH-type_Tx_Regulator"/>
</dbReference>
<reference evidence="5" key="1">
    <citation type="submission" date="2024-05" db="EMBL/GenBank/DDBJ databases">
        <title>Alkalihalobacillus sp. strain MEB203 novel alkaliphilic bacterium from Lonar Lake, India.</title>
        <authorList>
            <person name="Joshi A."/>
            <person name="Thite S."/>
            <person name="Mengade P."/>
        </authorList>
    </citation>
    <scope>NUCLEOTIDE SEQUENCE</scope>
    <source>
        <strain evidence="5">MEB 203</strain>
    </source>
</reference>
<gene>
    <name evidence="5" type="ORF">N7Z68_16300</name>
</gene>
<dbReference type="InterPro" id="IPR036271">
    <property type="entry name" value="Tet_transcr_reg_TetR-rel_C_sf"/>
</dbReference>
<dbReference type="SUPFAM" id="SSF46689">
    <property type="entry name" value="Homeodomain-like"/>
    <property type="match status" value="1"/>
</dbReference>
<evidence type="ECO:0000256" key="1">
    <source>
        <dbReference type="ARBA" id="ARBA00022491"/>
    </source>
</evidence>
<keyword evidence="1" id="KW-0678">Repressor</keyword>
<protein>
    <submittedName>
        <fullName evidence="5">TetR/AcrR family transcriptional regulator</fullName>
    </submittedName>
</protein>
<dbReference type="InterPro" id="IPR013570">
    <property type="entry name" value="Tscrpt_reg_YsiA_C"/>
</dbReference>
<evidence type="ECO:0000259" key="4">
    <source>
        <dbReference type="PROSITE" id="PS50977"/>
    </source>
</evidence>
<dbReference type="InterPro" id="IPR001647">
    <property type="entry name" value="HTH_TetR"/>
</dbReference>
<dbReference type="PROSITE" id="PS50977">
    <property type="entry name" value="HTH_TETR_2"/>
    <property type="match status" value="1"/>
</dbReference>
<dbReference type="Gene3D" id="1.10.357.10">
    <property type="entry name" value="Tetracycline Repressor, domain 2"/>
    <property type="match status" value="1"/>
</dbReference>
<comment type="caution">
    <text evidence="5">The sequence shown here is derived from an EMBL/GenBank/DDBJ whole genome shotgun (WGS) entry which is preliminary data.</text>
</comment>
<keyword evidence="2 3" id="KW-0238">DNA-binding</keyword>
<dbReference type="Pfam" id="PF00440">
    <property type="entry name" value="TetR_N"/>
    <property type="match status" value="1"/>
</dbReference>
<dbReference type="InterPro" id="IPR009057">
    <property type="entry name" value="Homeodomain-like_sf"/>
</dbReference>
<name>A0ABT5VHJ1_9BACI</name>
<evidence type="ECO:0000256" key="2">
    <source>
        <dbReference type="ARBA" id="ARBA00023125"/>
    </source>
</evidence>
<feature type="domain" description="HTH tetR-type" evidence="4">
    <location>
        <begin position="12"/>
        <end position="72"/>
    </location>
</feature>
<keyword evidence="6" id="KW-1185">Reference proteome</keyword>
<dbReference type="EMBL" id="JAOTPO010000012">
    <property type="protein sequence ID" value="MDE5414923.1"/>
    <property type="molecule type" value="Genomic_DNA"/>
</dbReference>
<evidence type="ECO:0000313" key="6">
    <source>
        <dbReference type="Proteomes" id="UP001148125"/>
    </source>
</evidence>
<dbReference type="Pfam" id="PF08359">
    <property type="entry name" value="TetR_C_4"/>
    <property type="match status" value="1"/>
</dbReference>
<evidence type="ECO:0000256" key="3">
    <source>
        <dbReference type="PROSITE-ProRule" id="PRU00335"/>
    </source>
</evidence>
<dbReference type="PANTHER" id="PTHR43479:SF11">
    <property type="entry name" value="ACREF_ENVCD OPERON REPRESSOR-RELATED"/>
    <property type="match status" value="1"/>
</dbReference>
<dbReference type="RefSeq" id="WP_275119532.1">
    <property type="nucleotide sequence ID" value="NZ_JAOTPO010000012.1"/>
</dbReference>
<sequence length="201" mass="23596">MTKLTPRKIKALETKKKILNTALDLFSKNGYNNVTIDDIAKDSGTSKGAFYNHFNSKYEIFLEKFKEIDDFYINFLRELENEQTEEVKIKKLIHAQLHFLEEQLGKEVIRTIYINALHPNQSDFLVSTARPYYRIVKTFIEAGQETGEFRTDMNAERLTNYVTRCTRGTLYDWGLYDNFNLVEEGTTFLELIIEGIKTERH</sequence>
<dbReference type="Gene3D" id="1.10.10.60">
    <property type="entry name" value="Homeodomain-like"/>
    <property type="match status" value="1"/>
</dbReference>
<dbReference type="Proteomes" id="UP001148125">
    <property type="component" value="Unassembled WGS sequence"/>
</dbReference>
<proteinExistence type="predicted"/>
<dbReference type="SUPFAM" id="SSF48498">
    <property type="entry name" value="Tetracyclin repressor-like, C-terminal domain"/>
    <property type="match status" value="1"/>
</dbReference>
<accession>A0ABT5VHJ1</accession>
<evidence type="ECO:0000313" key="5">
    <source>
        <dbReference type="EMBL" id="MDE5414923.1"/>
    </source>
</evidence>
<feature type="DNA-binding region" description="H-T-H motif" evidence="3">
    <location>
        <begin position="35"/>
        <end position="54"/>
    </location>
</feature>
<organism evidence="5 6">
    <name type="scientific">Alkalihalobacterium chitinilyticum</name>
    <dbReference type="NCBI Taxonomy" id="2980103"/>
    <lineage>
        <taxon>Bacteria</taxon>
        <taxon>Bacillati</taxon>
        <taxon>Bacillota</taxon>
        <taxon>Bacilli</taxon>
        <taxon>Bacillales</taxon>
        <taxon>Bacillaceae</taxon>
        <taxon>Alkalihalobacterium</taxon>
    </lineage>
</organism>
<dbReference type="PANTHER" id="PTHR43479">
    <property type="entry name" value="ACREF/ENVCD OPERON REPRESSOR-RELATED"/>
    <property type="match status" value="1"/>
</dbReference>